<dbReference type="InterPro" id="IPR050317">
    <property type="entry name" value="Plant_Fungal_Acyltransferase"/>
</dbReference>
<dbReference type="Pfam" id="PF22664">
    <property type="entry name" value="TRI-like_N"/>
    <property type="match status" value="1"/>
</dbReference>
<accession>W3XBX7</accession>
<dbReference type="EMBL" id="KI912111">
    <property type="protein sequence ID" value="ETS82937.1"/>
    <property type="molecule type" value="Genomic_DNA"/>
</dbReference>
<dbReference type="InParanoid" id="W3XBX7"/>
<protein>
    <recommendedName>
        <fullName evidence="2">Trichothecene 3-O-acetyltransferase-like N-terminal domain-containing protein</fullName>
    </recommendedName>
</protein>
<dbReference type="RefSeq" id="XP_007831585.1">
    <property type="nucleotide sequence ID" value="XM_007833394.1"/>
</dbReference>
<dbReference type="KEGG" id="pfy:PFICI_04813"/>
<dbReference type="PANTHER" id="PTHR31642:SF310">
    <property type="entry name" value="FATTY ALCOHOL:CAFFEOYL-COA ACYLTRANSFERASE"/>
    <property type="match status" value="1"/>
</dbReference>
<evidence type="ECO:0000313" key="4">
    <source>
        <dbReference type="Proteomes" id="UP000030651"/>
    </source>
</evidence>
<sequence length="483" mass="52460">MVVVATNKRDLSQSMDTCLTPLDWLMPQVYVSQILCFRTNNHHAFEVLRDGLRGIVQDVPYLLGGVAGQVTPRGSIQLVEPYQTVDDLLSTEDLSESLDYASLQASHFPPSSLSDPAIRPPGTTPPYPTPAPVLRARLSLVKGGALLCVAVHHGTTDITGIGALLKLWAAHCRARSSAAVQFDRSCYDRSELFRAAVTDPNNSGPLVTPELVHVLDGLEQPKAKIDGAVYVTRILHFSQALLQDLKTIVNEHVRSVQGPIKWVSTSDVLTAILWSATVWMKGSSDAHDDELADKSKVLCTIGIPVNFRTHLNPALPPNYLGAAFAMTTASATRADLCVASTETCSTDSASLSQDSVSSLARIATAIRTSLGRVNDASVKDVLRFVAAQPDTTRIKLGPRHNGISLVSWADQGVYELDWGHALGRCDAVRLPRMANKRDPIVLPRVPEMQGVPAGLEVIASYEMEAMERFCRNPLIQRFASVRC</sequence>
<dbReference type="InterPro" id="IPR023213">
    <property type="entry name" value="CAT-like_dom_sf"/>
</dbReference>
<evidence type="ECO:0000259" key="2">
    <source>
        <dbReference type="Pfam" id="PF22664"/>
    </source>
</evidence>
<dbReference type="GeneID" id="19269826"/>
<evidence type="ECO:0000313" key="3">
    <source>
        <dbReference type="EMBL" id="ETS82937.1"/>
    </source>
</evidence>
<dbReference type="OMA" id="GVYELDW"/>
<name>W3XBX7_PESFW</name>
<dbReference type="Proteomes" id="UP000030651">
    <property type="component" value="Unassembled WGS sequence"/>
</dbReference>
<dbReference type="InterPro" id="IPR054710">
    <property type="entry name" value="Tri101-like_N"/>
</dbReference>
<dbReference type="eggNOG" id="ENOG502RS2N">
    <property type="taxonomic scope" value="Eukaryota"/>
</dbReference>
<gene>
    <name evidence="3" type="ORF">PFICI_04813</name>
</gene>
<dbReference type="OrthoDB" id="1862401at2759"/>
<dbReference type="GO" id="GO:0016747">
    <property type="term" value="F:acyltransferase activity, transferring groups other than amino-acyl groups"/>
    <property type="evidence" value="ECO:0007669"/>
    <property type="project" value="TreeGrafter"/>
</dbReference>
<keyword evidence="4" id="KW-1185">Reference proteome</keyword>
<proteinExistence type="predicted"/>
<dbReference type="GO" id="GO:0044550">
    <property type="term" value="P:secondary metabolite biosynthetic process"/>
    <property type="evidence" value="ECO:0007669"/>
    <property type="project" value="TreeGrafter"/>
</dbReference>
<dbReference type="HOGENOM" id="CLU_026450_1_1_1"/>
<dbReference type="Gene3D" id="3.30.559.10">
    <property type="entry name" value="Chloramphenicol acetyltransferase-like domain"/>
    <property type="match status" value="2"/>
</dbReference>
<dbReference type="PANTHER" id="PTHR31642">
    <property type="entry name" value="TRICHOTHECENE 3-O-ACETYLTRANSFERASE"/>
    <property type="match status" value="1"/>
</dbReference>
<evidence type="ECO:0000256" key="1">
    <source>
        <dbReference type="ARBA" id="ARBA00022679"/>
    </source>
</evidence>
<keyword evidence="1" id="KW-0808">Transferase</keyword>
<feature type="domain" description="Trichothecene 3-O-acetyltransferase-like N-terminal" evidence="2">
    <location>
        <begin position="35"/>
        <end position="172"/>
    </location>
</feature>
<reference evidence="4" key="1">
    <citation type="journal article" date="2015" name="BMC Genomics">
        <title>Genomic and transcriptomic analysis of the endophytic fungus Pestalotiopsis fici reveals its lifestyle and high potential for synthesis of natural products.</title>
        <authorList>
            <person name="Wang X."/>
            <person name="Zhang X."/>
            <person name="Liu L."/>
            <person name="Xiang M."/>
            <person name="Wang W."/>
            <person name="Sun X."/>
            <person name="Che Y."/>
            <person name="Guo L."/>
            <person name="Liu G."/>
            <person name="Guo L."/>
            <person name="Wang C."/>
            <person name="Yin W.B."/>
            <person name="Stadler M."/>
            <person name="Zhang X."/>
            <person name="Liu X."/>
        </authorList>
    </citation>
    <scope>NUCLEOTIDE SEQUENCE [LARGE SCALE GENOMIC DNA]</scope>
    <source>
        <strain evidence="4">W106-1 / CGMCC3.15140</strain>
    </source>
</reference>
<dbReference type="AlphaFoldDB" id="W3XBX7"/>
<organism evidence="3 4">
    <name type="scientific">Pestalotiopsis fici (strain W106-1 / CGMCC3.15140)</name>
    <dbReference type="NCBI Taxonomy" id="1229662"/>
    <lineage>
        <taxon>Eukaryota</taxon>
        <taxon>Fungi</taxon>
        <taxon>Dikarya</taxon>
        <taxon>Ascomycota</taxon>
        <taxon>Pezizomycotina</taxon>
        <taxon>Sordariomycetes</taxon>
        <taxon>Xylariomycetidae</taxon>
        <taxon>Amphisphaeriales</taxon>
        <taxon>Sporocadaceae</taxon>
        <taxon>Pestalotiopsis</taxon>
    </lineage>
</organism>